<dbReference type="PROSITE" id="PS51186">
    <property type="entry name" value="GNAT"/>
    <property type="match status" value="1"/>
</dbReference>
<name>A0A5C8PQJ5_9HYPH</name>
<evidence type="ECO:0000259" key="2">
    <source>
        <dbReference type="PROSITE" id="PS51186"/>
    </source>
</evidence>
<dbReference type="OrthoDB" id="9815099at2"/>
<keyword evidence="3" id="KW-0808">Transferase</keyword>
<organism evidence="3 4">
    <name type="scientific">Vineibacter terrae</name>
    <dbReference type="NCBI Taxonomy" id="2586908"/>
    <lineage>
        <taxon>Bacteria</taxon>
        <taxon>Pseudomonadati</taxon>
        <taxon>Pseudomonadota</taxon>
        <taxon>Alphaproteobacteria</taxon>
        <taxon>Hyphomicrobiales</taxon>
        <taxon>Vineibacter</taxon>
    </lineage>
</organism>
<evidence type="ECO:0000313" key="3">
    <source>
        <dbReference type="EMBL" id="TXL77708.1"/>
    </source>
</evidence>
<comment type="caution">
    <text evidence="3">The sequence shown here is derived from an EMBL/GenBank/DDBJ whole genome shotgun (WGS) entry which is preliminary data.</text>
</comment>
<proteinExistence type="predicted"/>
<dbReference type="CDD" id="cd04301">
    <property type="entry name" value="NAT_SF"/>
    <property type="match status" value="1"/>
</dbReference>
<dbReference type="Proteomes" id="UP000321638">
    <property type="component" value="Unassembled WGS sequence"/>
</dbReference>
<dbReference type="InterPro" id="IPR016181">
    <property type="entry name" value="Acyl_CoA_acyltransferase"/>
</dbReference>
<dbReference type="AlphaFoldDB" id="A0A5C8PQJ5"/>
<dbReference type="EMBL" id="VDUZ01000008">
    <property type="protein sequence ID" value="TXL77708.1"/>
    <property type="molecule type" value="Genomic_DNA"/>
</dbReference>
<gene>
    <name evidence="3" type="ORF">FHP25_08820</name>
</gene>
<dbReference type="SUPFAM" id="SSF55729">
    <property type="entry name" value="Acyl-CoA N-acyltransferases (Nat)"/>
    <property type="match status" value="1"/>
</dbReference>
<sequence>MRIVRERRTDAAAIDAMVAAAFGPDRMQKTVYKLREGVRPIRDLCFVALDETGKLVASLRFWPIIINEQWPAVLLGPLAVAPELRGLGYGKALMWQGLARCRELGISRVILVGDPEYYNPFGFRRELALHLQLPGWVEERRFLALETIAGAMIGVHGMIGPGSLAPRPKPERKVPAKKRDRARDQARKARAKGKLRKRRTPKRKG</sequence>
<protein>
    <submittedName>
        <fullName evidence="3">N-acetyltransferase</fullName>
    </submittedName>
</protein>
<evidence type="ECO:0000256" key="1">
    <source>
        <dbReference type="SAM" id="MobiDB-lite"/>
    </source>
</evidence>
<keyword evidence="4" id="KW-1185">Reference proteome</keyword>
<feature type="compositionally biased region" description="Basic residues" evidence="1">
    <location>
        <begin position="188"/>
        <end position="205"/>
    </location>
</feature>
<accession>A0A5C8PQJ5</accession>
<feature type="domain" description="N-acetyltransferase" evidence="2">
    <location>
        <begin position="1"/>
        <end position="144"/>
    </location>
</feature>
<evidence type="ECO:0000313" key="4">
    <source>
        <dbReference type="Proteomes" id="UP000321638"/>
    </source>
</evidence>
<dbReference type="Gene3D" id="3.40.630.30">
    <property type="match status" value="1"/>
</dbReference>
<dbReference type="GO" id="GO:0016747">
    <property type="term" value="F:acyltransferase activity, transferring groups other than amino-acyl groups"/>
    <property type="evidence" value="ECO:0007669"/>
    <property type="project" value="InterPro"/>
</dbReference>
<dbReference type="Pfam" id="PF00583">
    <property type="entry name" value="Acetyltransf_1"/>
    <property type="match status" value="1"/>
</dbReference>
<dbReference type="InterPro" id="IPR000182">
    <property type="entry name" value="GNAT_dom"/>
</dbReference>
<feature type="region of interest" description="Disordered" evidence="1">
    <location>
        <begin position="161"/>
        <end position="205"/>
    </location>
</feature>
<reference evidence="3 4" key="1">
    <citation type="submission" date="2019-06" db="EMBL/GenBank/DDBJ databases">
        <title>New taxonomy in bacterial strain CC-CFT640, isolated from vineyard.</title>
        <authorList>
            <person name="Lin S.-Y."/>
            <person name="Tsai C.-F."/>
            <person name="Young C.-C."/>
        </authorList>
    </citation>
    <scope>NUCLEOTIDE SEQUENCE [LARGE SCALE GENOMIC DNA]</scope>
    <source>
        <strain evidence="3 4">CC-CFT640</strain>
    </source>
</reference>